<dbReference type="OrthoDB" id="272271at2759"/>
<organism evidence="10 11">
    <name type="scientific">Pseudocohnilembus persalinus</name>
    <name type="common">Ciliate</name>
    <dbReference type="NCBI Taxonomy" id="266149"/>
    <lineage>
        <taxon>Eukaryota</taxon>
        <taxon>Sar</taxon>
        <taxon>Alveolata</taxon>
        <taxon>Ciliophora</taxon>
        <taxon>Intramacronucleata</taxon>
        <taxon>Oligohymenophorea</taxon>
        <taxon>Scuticociliatia</taxon>
        <taxon>Philasterida</taxon>
        <taxon>Pseudocohnilembidae</taxon>
        <taxon>Pseudocohnilembus</taxon>
    </lineage>
</organism>
<keyword evidence="6" id="KW-0660">Purine salvage</keyword>
<evidence type="ECO:0000313" key="11">
    <source>
        <dbReference type="Proteomes" id="UP000054937"/>
    </source>
</evidence>
<dbReference type="EC" id="3.5.4.4" evidence="4"/>
<evidence type="ECO:0000256" key="6">
    <source>
        <dbReference type="ARBA" id="ARBA00022726"/>
    </source>
</evidence>
<evidence type="ECO:0000256" key="5">
    <source>
        <dbReference type="ARBA" id="ARBA00022723"/>
    </source>
</evidence>
<evidence type="ECO:0000256" key="3">
    <source>
        <dbReference type="ARBA" id="ARBA00006676"/>
    </source>
</evidence>
<dbReference type="GO" id="GO:0043103">
    <property type="term" value="P:hypoxanthine salvage"/>
    <property type="evidence" value="ECO:0007669"/>
    <property type="project" value="TreeGrafter"/>
</dbReference>
<dbReference type="EMBL" id="LDAU01000127">
    <property type="protein sequence ID" value="KRX03706.1"/>
    <property type="molecule type" value="Genomic_DNA"/>
</dbReference>
<dbReference type="GO" id="GO:0009897">
    <property type="term" value="C:external side of plasma membrane"/>
    <property type="evidence" value="ECO:0007669"/>
    <property type="project" value="TreeGrafter"/>
</dbReference>
<gene>
    <name evidence="10" type="ORF">PPERSA_03667</name>
</gene>
<dbReference type="GO" id="GO:0060169">
    <property type="term" value="P:negative regulation of adenosine receptor signaling pathway"/>
    <property type="evidence" value="ECO:0007669"/>
    <property type="project" value="TreeGrafter"/>
</dbReference>
<evidence type="ECO:0000256" key="8">
    <source>
        <dbReference type="ARBA" id="ARBA00022833"/>
    </source>
</evidence>
<sequence length="355" mass="40939">MAISQNTQIYQSLKQILQKAPKPQLHLHLDGSLPSEYVIENFPKLKQKQETQNLFKNFVEIPENIKTDLELRTHFRNIKKIQYKNDSKQEKARNWGTFDFMNQFLQTKEEITHLVEVVMLGLFEKEGVNLLELRFAPILHTLLGLNQEEIIEAASVGFKNGQKVIQDKYGQKMYGGLLLCGLRSFPPEENENLMILIDKLQKQGNNIILGYDLAGDEGYHITLHEKSFQIGKKLGIKMTCHAGEWNEQFKSVDSIKYAIQYGCNRIGHGLTLRSANQELIEEISQKKIGVEVCLTSNCSTESKCKWYDVHTIKLMIEKDIKVAGLNCDNLLLSGSDICKYYFLYMLIQQLYRKII</sequence>
<keyword evidence="7" id="KW-0378">Hydrolase</keyword>
<dbReference type="AlphaFoldDB" id="A0A0V0QNL8"/>
<accession>A0A0V0QNL8</accession>
<dbReference type="GO" id="GO:0046103">
    <property type="term" value="P:inosine biosynthetic process"/>
    <property type="evidence" value="ECO:0007669"/>
    <property type="project" value="TreeGrafter"/>
</dbReference>
<comment type="pathway">
    <text evidence="2">Purine metabolism; purine nucleoside salvage.</text>
</comment>
<comment type="caution">
    <text evidence="10">The sequence shown here is derived from an EMBL/GenBank/DDBJ whole genome shotgun (WGS) entry which is preliminary data.</text>
</comment>
<dbReference type="InterPro" id="IPR001365">
    <property type="entry name" value="A_deaminase_dom"/>
</dbReference>
<dbReference type="UniPathway" id="UPA00606"/>
<evidence type="ECO:0000313" key="10">
    <source>
        <dbReference type="EMBL" id="KRX03706.1"/>
    </source>
</evidence>
<dbReference type="InterPro" id="IPR006330">
    <property type="entry name" value="Ado/ade_deaminase"/>
</dbReference>
<dbReference type="Pfam" id="PF00962">
    <property type="entry name" value="A_deaminase"/>
    <property type="match status" value="1"/>
</dbReference>
<evidence type="ECO:0000256" key="7">
    <source>
        <dbReference type="ARBA" id="ARBA00022801"/>
    </source>
</evidence>
<protein>
    <recommendedName>
        <fullName evidence="4">adenosine deaminase</fullName>
        <ecNumber evidence="4">3.5.4.4</ecNumber>
    </recommendedName>
</protein>
<keyword evidence="5" id="KW-0479">Metal-binding</keyword>
<dbReference type="PANTHER" id="PTHR11409:SF43">
    <property type="entry name" value="ADENOSINE DEAMINASE"/>
    <property type="match status" value="1"/>
</dbReference>
<evidence type="ECO:0000256" key="2">
    <source>
        <dbReference type="ARBA" id="ARBA00005058"/>
    </source>
</evidence>
<dbReference type="SUPFAM" id="SSF51556">
    <property type="entry name" value="Metallo-dependent hydrolases"/>
    <property type="match status" value="1"/>
</dbReference>
<dbReference type="GO" id="GO:0006154">
    <property type="term" value="P:adenosine catabolic process"/>
    <property type="evidence" value="ECO:0007669"/>
    <property type="project" value="TreeGrafter"/>
</dbReference>
<keyword evidence="11" id="KW-1185">Reference proteome</keyword>
<dbReference type="GO" id="GO:0006166">
    <property type="term" value="P:purine ribonucleoside salvage"/>
    <property type="evidence" value="ECO:0007669"/>
    <property type="project" value="UniProtKB-KW"/>
</dbReference>
<dbReference type="GO" id="GO:0005829">
    <property type="term" value="C:cytosol"/>
    <property type="evidence" value="ECO:0007669"/>
    <property type="project" value="TreeGrafter"/>
</dbReference>
<dbReference type="InterPro" id="IPR032466">
    <property type="entry name" value="Metal_Hydrolase"/>
</dbReference>
<evidence type="ECO:0000259" key="9">
    <source>
        <dbReference type="Pfam" id="PF00962"/>
    </source>
</evidence>
<dbReference type="PANTHER" id="PTHR11409">
    <property type="entry name" value="ADENOSINE DEAMINASE"/>
    <property type="match status" value="1"/>
</dbReference>
<dbReference type="InParanoid" id="A0A0V0QNL8"/>
<dbReference type="GO" id="GO:0046872">
    <property type="term" value="F:metal ion binding"/>
    <property type="evidence" value="ECO:0007669"/>
    <property type="project" value="UniProtKB-KW"/>
</dbReference>
<keyword evidence="8" id="KW-0862">Zinc</keyword>
<name>A0A0V0QNL8_PSEPJ</name>
<reference evidence="10 11" key="1">
    <citation type="journal article" date="2015" name="Sci. Rep.">
        <title>Genome of the facultative scuticociliatosis pathogen Pseudocohnilembus persalinus provides insight into its virulence through horizontal gene transfer.</title>
        <authorList>
            <person name="Xiong J."/>
            <person name="Wang G."/>
            <person name="Cheng J."/>
            <person name="Tian M."/>
            <person name="Pan X."/>
            <person name="Warren A."/>
            <person name="Jiang C."/>
            <person name="Yuan D."/>
            <person name="Miao W."/>
        </authorList>
    </citation>
    <scope>NUCLEOTIDE SEQUENCE [LARGE SCALE GENOMIC DNA]</scope>
    <source>
        <strain evidence="10">36N120E</strain>
    </source>
</reference>
<dbReference type="Proteomes" id="UP000054937">
    <property type="component" value="Unassembled WGS sequence"/>
</dbReference>
<evidence type="ECO:0000256" key="4">
    <source>
        <dbReference type="ARBA" id="ARBA00012784"/>
    </source>
</evidence>
<comment type="cofactor">
    <cofactor evidence="1">
        <name>Zn(2+)</name>
        <dbReference type="ChEBI" id="CHEBI:29105"/>
    </cofactor>
</comment>
<feature type="domain" description="Adenosine deaminase" evidence="9">
    <location>
        <begin position="21"/>
        <end position="341"/>
    </location>
</feature>
<proteinExistence type="inferred from homology"/>
<evidence type="ECO:0000256" key="1">
    <source>
        <dbReference type="ARBA" id="ARBA00001947"/>
    </source>
</evidence>
<comment type="similarity">
    <text evidence="3">Belongs to the metallo-dependent hydrolases superfamily. Adenosine and AMP deaminases family.</text>
</comment>
<dbReference type="Gene3D" id="3.20.20.140">
    <property type="entry name" value="Metal-dependent hydrolases"/>
    <property type="match status" value="1"/>
</dbReference>
<dbReference type="GO" id="GO:0004000">
    <property type="term" value="F:adenosine deaminase activity"/>
    <property type="evidence" value="ECO:0007669"/>
    <property type="project" value="TreeGrafter"/>
</dbReference>